<keyword evidence="4" id="KW-0325">Glycoprotein</keyword>
<evidence type="ECO:0000256" key="4">
    <source>
        <dbReference type="ARBA" id="ARBA00023180"/>
    </source>
</evidence>
<dbReference type="GeneID" id="95981037"/>
<evidence type="ECO:0000313" key="7">
    <source>
        <dbReference type="Proteomes" id="UP001562354"/>
    </source>
</evidence>
<dbReference type="PANTHER" id="PTHR20963">
    <property type="entry name" value="MULTIPLE INOSITOL POLYPHOSPHATE PHOSPHATASE-RELATED"/>
    <property type="match status" value="1"/>
</dbReference>
<dbReference type="PROSITE" id="PS00616">
    <property type="entry name" value="HIS_ACID_PHOSPHAT_1"/>
    <property type="match status" value="1"/>
</dbReference>
<keyword evidence="5" id="KW-0732">Signal</keyword>
<protein>
    <recommendedName>
        <fullName evidence="2">3-phytase</fullName>
        <ecNumber evidence="2">3.1.3.8</ecNumber>
    </recommendedName>
</protein>
<reference evidence="6 7" key="1">
    <citation type="submission" date="2024-07" db="EMBL/GenBank/DDBJ databases">
        <title>Draft sequence of the Neodothiora populina.</title>
        <authorList>
            <person name="Drown D.D."/>
            <person name="Schuette U.S."/>
            <person name="Buechlein A.B."/>
            <person name="Rusch D.R."/>
            <person name="Winton L.W."/>
            <person name="Adams G.A."/>
        </authorList>
    </citation>
    <scope>NUCLEOTIDE SEQUENCE [LARGE SCALE GENOMIC DNA]</scope>
    <source>
        <strain evidence="6 7">CPC 39397</strain>
    </source>
</reference>
<comment type="caution">
    <text evidence="6">The sequence shown here is derived from an EMBL/GenBank/DDBJ whole genome shotgun (WGS) entry which is preliminary data.</text>
</comment>
<evidence type="ECO:0000256" key="1">
    <source>
        <dbReference type="ARBA" id="ARBA00005375"/>
    </source>
</evidence>
<dbReference type="RefSeq" id="XP_069202032.1">
    <property type="nucleotide sequence ID" value="XM_069347429.1"/>
</dbReference>
<dbReference type="Pfam" id="PF00328">
    <property type="entry name" value="His_Phos_2"/>
    <property type="match status" value="1"/>
</dbReference>
<dbReference type="InterPro" id="IPR029033">
    <property type="entry name" value="His_PPase_superfam"/>
</dbReference>
<dbReference type="EC" id="3.1.3.8" evidence="2"/>
<dbReference type="CDD" id="cd07061">
    <property type="entry name" value="HP_HAP_like"/>
    <property type="match status" value="1"/>
</dbReference>
<comment type="similarity">
    <text evidence="1">Belongs to the histidine acid phosphatase family.</text>
</comment>
<evidence type="ECO:0000256" key="2">
    <source>
        <dbReference type="ARBA" id="ARBA00012632"/>
    </source>
</evidence>
<dbReference type="InterPro" id="IPR016274">
    <property type="entry name" value="Histidine_acid_Pase_euk"/>
</dbReference>
<dbReference type="PANTHER" id="PTHR20963:SF42">
    <property type="entry name" value="PHOSPHOGLYCERATE MUTASE-LIKE PROTEIN"/>
    <property type="match status" value="1"/>
</dbReference>
<dbReference type="SUPFAM" id="SSF53254">
    <property type="entry name" value="Phosphoglycerate mutase-like"/>
    <property type="match status" value="1"/>
</dbReference>
<keyword evidence="3" id="KW-0378">Hydrolase</keyword>
<proteinExistence type="inferred from homology"/>
<dbReference type="Proteomes" id="UP001562354">
    <property type="component" value="Unassembled WGS sequence"/>
</dbReference>
<organism evidence="6 7">
    <name type="scientific">Neodothiora populina</name>
    <dbReference type="NCBI Taxonomy" id="2781224"/>
    <lineage>
        <taxon>Eukaryota</taxon>
        <taxon>Fungi</taxon>
        <taxon>Dikarya</taxon>
        <taxon>Ascomycota</taxon>
        <taxon>Pezizomycotina</taxon>
        <taxon>Dothideomycetes</taxon>
        <taxon>Dothideomycetidae</taxon>
        <taxon>Dothideales</taxon>
        <taxon>Dothioraceae</taxon>
        <taxon>Neodothiora</taxon>
    </lineage>
</organism>
<dbReference type="InterPro" id="IPR000560">
    <property type="entry name" value="His_Pase_clade-2"/>
</dbReference>
<feature type="signal peptide" evidence="5">
    <location>
        <begin position="1"/>
        <end position="21"/>
    </location>
</feature>
<evidence type="ECO:0000313" key="6">
    <source>
        <dbReference type="EMBL" id="KAL1305759.1"/>
    </source>
</evidence>
<dbReference type="EMBL" id="JBFMKM010000006">
    <property type="protein sequence ID" value="KAL1305759.1"/>
    <property type="molecule type" value="Genomic_DNA"/>
</dbReference>
<accession>A0ABR3PI02</accession>
<sequence length="436" mass="47144">MRSGSSTRQWPLLSLVAAAQAASTFDLTQHLGNLSPYFSPENTPAGLLSGAPETCTVDKAFLVHRHGSRQPISGEIEVIQGLSYYINNNTALFSKPRGSAPSEFSFLTKGWSSKFTTNDLSASGRMECFDHGVALRLDYPALYTDTLFVGGQDRVVESAQWFAAGYYGRNANETATLDVIGENNKTVSWITAMDTCDTWEYSSGNDLVKEWGSVYLPPIARRINAVLAPTYPGVNFTSANAHGMLWACAYGIAVYGKGNSPWCAVFEEQEILNFEYELDILMRGAFGYGLPSNQGPVLGSLLVSNLTTFMQGNGSAAQNLSLNFAHDTTIDLGLTALGLANDTAYPVDGSPSPSRLWRTSTQVPFAAQMLWKKLDCSGEKRIQLVLNEANFDLSPVGCKSDLYGTCSFSDFLATSNVKEALAVTQGDATWNASCTA</sequence>
<dbReference type="InterPro" id="IPR033379">
    <property type="entry name" value="Acid_Pase_AS"/>
</dbReference>
<name>A0ABR3PI02_9PEZI</name>
<evidence type="ECO:0000256" key="3">
    <source>
        <dbReference type="ARBA" id="ARBA00022801"/>
    </source>
</evidence>
<dbReference type="Gene3D" id="3.40.50.1240">
    <property type="entry name" value="Phosphoglycerate mutase-like"/>
    <property type="match status" value="1"/>
</dbReference>
<gene>
    <name evidence="6" type="ORF">AAFC00_007338</name>
</gene>
<feature type="chain" id="PRO_5047011637" description="3-phytase" evidence="5">
    <location>
        <begin position="22"/>
        <end position="436"/>
    </location>
</feature>
<keyword evidence="7" id="KW-1185">Reference proteome</keyword>
<evidence type="ECO:0000256" key="5">
    <source>
        <dbReference type="SAM" id="SignalP"/>
    </source>
</evidence>
<dbReference type="PIRSF" id="PIRSF000894">
    <property type="entry name" value="Acid_phosphatase"/>
    <property type="match status" value="1"/>
</dbReference>